<proteinExistence type="predicted"/>
<protein>
    <submittedName>
        <fullName evidence="1">Uncharacterized protein</fullName>
    </submittedName>
</protein>
<name>A0AAN5KTB1_LEGPN</name>
<dbReference type="EMBL" id="DACSEI010000043">
    <property type="protein sequence ID" value="HAT1597533.1"/>
    <property type="molecule type" value="Genomic_DNA"/>
</dbReference>
<reference evidence="1" key="1">
    <citation type="journal article" date="2018" name="Genome Biol.">
        <title>SKESA: strategic k-mer extension for scrupulous assemblies.</title>
        <authorList>
            <person name="Souvorov A."/>
            <person name="Agarwala R."/>
            <person name="Lipman D.J."/>
        </authorList>
    </citation>
    <scope>NUCLEOTIDE SEQUENCE</scope>
    <source>
        <strain evidence="1">D3612</strain>
    </source>
</reference>
<organism evidence="1 2">
    <name type="scientific">Legionella pneumophila</name>
    <dbReference type="NCBI Taxonomy" id="446"/>
    <lineage>
        <taxon>Bacteria</taxon>
        <taxon>Pseudomonadati</taxon>
        <taxon>Pseudomonadota</taxon>
        <taxon>Gammaproteobacteria</taxon>
        <taxon>Legionellales</taxon>
        <taxon>Legionellaceae</taxon>
        <taxon>Legionella</taxon>
    </lineage>
</organism>
<reference evidence="1" key="2">
    <citation type="submission" date="2020-11" db="EMBL/GenBank/DDBJ databases">
        <authorList>
            <consortium name="NCBI Pathogen Detection Project"/>
        </authorList>
    </citation>
    <scope>NUCLEOTIDE SEQUENCE</scope>
    <source>
        <strain evidence="1">D3612</strain>
    </source>
</reference>
<accession>A0AAN5KTB1</accession>
<gene>
    <name evidence="1" type="ORF">I8Y58_002789</name>
</gene>
<dbReference type="Proteomes" id="UP000861567">
    <property type="component" value="Unassembled WGS sequence"/>
</dbReference>
<evidence type="ECO:0000313" key="1">
    <source>
        <dbReference type="EMBL" id="HAT1597533.1"/>
    </source>
</evidence>
<sequence length="272" mass="31627">MKESLQITLRKNRRSEDLIQIARKSTGKNILHSYNQSADAIPEEPPFSEAECFEIYWFDEMVKFFLEKMNSDATELERYRLFLPKKLYQAMFKLSQACKEHGVDYRPMDSMLKSIINKIRVTEKKFYEKTGTELDVLSDINYQEKPDESEQLTEHAMKIFKALIEQPDFYNRFNEKAQSVYHKSHNIKPGHLKGYAQGHTLPSKWVFACAVDVISTDTSPVSIIDENALFDLWVKPGIRAGKSTNEISEQLKSWQCSEHIIEQARQQADMAV</sequence>
<dbReference type="AlphaFoldDB" id="A0AAN5KTB1"/>
<evidence type="ECO:0000313" key="2">
    <source>
        <dbReference type="Proteomes" id="UP000861567"/>
    </source>
</evidence>
<comment type="caution">
    <text evidence="1">The sequence shown here is derived from an EMBL/GenBank/DDBJ whole genome shotgun (WGS) entry which is preliminary data.</text>
</comment>